<reference evidence="3" key="1">
    <citation type="submission" date="2023-01" db="EMBL/GenBank/DDBJ databases">
        <title>Complete genome sequence of Planctobacterium marinum strain Dej080120_11.</title>
        <authorList>
            <person name="Ueki S."/>
            <person name="Maruyama F."/>
        </authorList>
    </citation>
    <scope>NUCLEOTIDE SEQUENCE</scope>
    <source>
        <strain evidence="3">Dej080120_11</strain>
    </source>
</reference>
<evidence type="ECO:0000256" key="1">
    <source>
        <dbReference type="SAM" id="MobiDB-lite"/>
    </source>
</evidence>
<dbReference type="InterPro" id="IPR021382">
    <property type="entry name" value="DUF3014"/>
</dbReference>
<dbReference type="AlphaFoldDB" id="A0AA48KN20"/>
<feature type="transmembrane region" description="Helical" evidence="2">
    <location>
        <begin position="15"/>
        <end position="35"/>
    </location>
</feature>
<proteinExistence type="predicted"/>
<evidence type="ECO:0000313" key="4">
    <source>
        <dbReference type="Proteomes" id="UP001333710"/>
    </source>
</evidence>
<dbReference type="Pfam" id="PF11219">
    <property type="entry name" value="DUF3014"/>
    <property type="match status" value="1"/>
</dbReference>
<feature type="compositionally biased region" description="Pro residues" evidence="1">
    <location>
        <begin position="75"/>
        <end position="85"/>
    </location>
</feature>
<evidence type="ECO:0000256" key="2">
    <source>
        <dbReference type="SAM" id="Phobius"/>
    </source>
</evidence>
<dbReference type="RefSeq" id="WP_338290979.1">
    <property type="nucleotide sequence ID" value="NZ_AP027272.1"/>
</dbReference>
<name>A0AA48KN20_9ALTE</name>
<organism evidence="3 4">
    <name type="scientific">Planctobacterium marinum</name>
    <dbReference type="NCBI Taxonomy" id="1631968"/>
    <lineage>
        <taxon>Bacteria</taxon>
        <taxon>Pseudomonadati</taxon>
        <taxon>Pseudomonadota</taxon>
        <taxon>Gammaproteobacteria</taxon>
        <taxon>Alteromonadales</taxon>
        <taxon>Alteromonadaceae</taxon>
        <taxon>Planctobacterium</taxon>
    </lineage>
</organism>
<evidence type="ECO:0000313" key="3">
    <source>
        <dbReference type="EMBL" id="BDX05041.1"/>
    </source>
</evidence>
<keyword evidence="2" id="KW-1133">Transmembrane helix</keyword>
<keyword evidence="4" id="KW-1185">Reference proteome</keyword>
<sequence length="282" mass="31644">MTDNDSSQNVSKSPMVHVAIAAGVIILLLVVYMVFSGSDEEPVAPQPVEIPIVTEPDPEPVTLPEPTPEPEEVLPPDPAPMPEPIPEPEPEPIDISDAAVKTAIVGLAEMPTVARFLVDEDLLRRFVVFTENLANEELATNHHLLRAPENSFRVYRQAGKEWIDSSSYQRYSGYVNAIDSIEAEDLLDLYEVYKPTINEIFAEIGNPDDDFDYRLVDAIDHLLDTPEIPVPVEVYTDSVMYKYRIDQIEDLSAPQKQLLRTGPENMRVLKAKLREIKALLEQ</sequence>
<gene>
    <name evidence="3" type="ORF">MACH26_05620</name>
</gene>
<dbReference type="EMBL" id="AP027272">
    <property type="protein sequence ID" value="BDX05041.1"/>
    <property type="molecule type" value="Genomic_DNA"/>
</dbReference>
<protein>
    <recommendedName>
        <fullName evidence="5">DUF3014 domain-containing protein</fullName>
    </recommendedName>
</protein>
<dbReference type="KEGG" id="pmaw:MACH26_05620"/>
<dbReference type="Proteomes" id="UP001333710">
    <property type="component" value="Chromosome"/>
</dbReference>
<accession>A0AA48KN20</accession>
<keyword evidence="2" id="KW-0812">Transmembrane</keyword>
<keyword evidence="2" id="KW-0472">Membrane</keyword>
<evidence type="ECO:0008006" key="5">
    <source>
        <dbReference type="Google" id="ProtNLM"/>
    </source>
</evidence>
<feature type="region of interest" description="Disordered" evidence="1">
    <location>
        <begin position="44"/>
        <end position="92"/>
    </location>
</feature>